<organism evidence="2 3">
    <name type="scientific">Vulcaniibacterium thermophilum</name>
    <dbReference type="NCBI Taxonomy" id="1169913"/>
    <lineage>
        <taxon>Bacteria</taxon>
        <taxon>Pseudomonadati</taxon>
        <taxon>Pseudomonadota</taxon>
        <taxon>Gammaproteobacteria</taxon>
        <taxon>Lysobacterales</taxon>
        <taxon>Lysobacteraceae</taxon>
        <taxon>Vulcaniibacterium</taxon>
    </lineage>
</organism>
<protein>
    <submittedName>
        <fullName evidence="2">Oxidative stress defense protein</fullName>
    </submittedName>
</protein>
<evidence type="ECO:0000313" key="2">
    <source>
        <dbReference type="EMBL" id="GHE36339.1"/>
    </source>
</evidence>
<feature type="chain" id="PRO_5036767179" evidence="1">
    <location>
        <begin position="18"/>
        <end position="234"/>
    </location>
</feature>
<keyword evidence="3" id="KW-1185">Reference proteome</keyword>
<name>A0A919DC75_9GAMM</name>
<dbReference type="InterPro" id="IPR052022">
    <property type="entry name" value="26kDa_periplasmic_antigen"/>
</dbReference>
<keyword evidence="1" id="KW-0732">Signal</keyword>
<dbReference type="Proteomes" id="UP000636453">
    <property type="component" value="Unassembled WGS sequence"/>
</dbReference>
<accession>A0A919DC75</accession>
<dbReference type="Gene3D" id="3.30.70.2970">
    <property type="entry name" value="Protein of unknown function (DUF541), domain 2"/>
    <property type="match status" value="1"/>
</dbReference>
<evidence type="ECO:0000256" key="1">
    <source>
        <dbReference type="SAM" id="SignalP"/>
    </source>
</evidence>
<dbReference type="EMBL" id="BNCF01000009">
    <property type="protein sequence ID" value="GHE36339.1"/>
    <property type="molecule type" value="Genomic_DNA"/>
</dbReference>
<dbReference type="PANTHER" id="PTHR34387">
    <property type="entry name" value="SLR1258 PROTEIN"/>
    <property type="match status" value="1"/>
</dbReference>
<comment type="caution">
    <text evidence="2">The sequence shown here is derived from an EMBL/GenBank/DDBJ whole genome shotgun (WGS) entry which is preliminary data.</text>
</comment>
<proteinExistence type="predicted"/>
<gene>
    <name evidence="2" type="primary">yggE</name>
    <name evidence="2" type="ORF">GCM10007167_18130</name>
</gene>
<reference evidence="2" key="2">
    <citation type="submission" date="2020-09" db="EMBL/GenBank/DDBJ databases">
        <authorList>
            <person name="Sun Q."/>
            <person name="Kim S."/>
        </authorList>
    </citation>
    <scope>NUCLEOTIDE SEQUENCE</scope>
    <source>
        <strain evidence="2">KCTC 32020</strain>
    </source>
</reference>
<reference evidence="2" key="1">
    <citation type="journal article" date="2014" name="Int. J. Syst. Evol. Microbiol.">
        <title>Complete genome sequence of Corynebacterium casei LMG S-19264T (=DSM 44701T), isolated from a smear-ripened cheese.</title>
        <authorList>
            <consortium name="US DOE Joint Genome Institute (JGI-PGF)"/>
            <person name="Walter F."/>
            <person name="Albersmeier A."/>
            <person name="Kalinowski J."/>
            <person name="Ruckert C."/>
        </authorList>
    </citation>
    <scope>NUCLEOTIDE SEQUENCE</scope>
    <source>
        <strain evidence="2">KCTC 32020</strain>
    </source>
</reference>
<dbReference type="GO" id="GO:0006974">
    <property type="term" value="P:DNA damage response"/>
    <property type="evidence" value="ECO:0007669"/>
    <property type="project" value="TreeGrafter"/>
</dbReference>
<sequence>MRALMLSLLLLAPPCFAGTPLPDAPHVVTQGEGQASATPDRARVTLSAQYRHAHAAVAKQSVDRSVNAFLELAPRFGLTPQDVTASDVSVSEDIEYDDRNRRIPKGYAANRSVTVTLHALDRLGEFLDAALAAGLTGIDNVAFESSREPELRRQARDKAIADAREKANGLATAFGAALGPVYSINSLRSGFDDGYGATTLDRVEVTGSRLRRPAYLQPTVEYTERVSAVFELKR</sequence>
<dbReference type="Pfam" id="PF04402">
    <property type="entry name" value="SIMPL"/>
    <property type="match status" value="1"/>
</dbReference>
<dbReference type="AlphaFoldDB" id="A0A919DC75"/>
<feature type="signal peptide" evidence="1">
    <location>
        <begin position="1"/>
        <end position="17"/>
    </location>
</feature>
<dbReference type="PANTHER" id="PTHR34387:SF1">
    <property type="entry name" value="PERIPLASMIC IMMUNOGENIC PROTEIN"/>
    <property type="match status" value="1"/>
</dbReference>
<dbReference type="InterPro" id="IPR007497">
    <property type="entry name" value="SIMPL/DUF541"/>
</dbReference>
<evidence type="ECO:0000313" key="3">
    <source>
        <dbReference type="Proteomes" id="UP000636453"/>
    </source>
</evidence>
<dbReference type="Gene3D" id="3.30.110.170">
    <property type="entry name" value="Protein of unknown function (DUF541), domain 1"/>
    <property type="match status" value="1"/>
</dbReference>